<protein>
    <recommendedName>
        <fullName evidence="3">Lipoprotein</fullName>
    </recommendedName>
</protein>
<evidence type="ECO:0000313" key="1">
    <source>
        <dbReference type="EMBL" id="MCS4556394.1"/>
    </source>
</evidence>
<evidence type="ECO:0008006" key="3">
    <source>
        <dbReference type="Google" id="ProtNLM"/>
    </source>
</evidence>
<evidence type="ECO:0000313" key="2">
    <source>
        <dbReference type="Proteomes" id="UP001201549"/>
    </source>
</evidence>
<comment type="caution">
    <text evidence="1">The sequence shown here is derived from an EMBL/GenBank/DDBJ whole genome shotgun (WGS) entry which is preliminary data.</text>
</comment>
<name>A0ABT2FJ77_9GAMM</name>
<dbReference type="Proteomes" id="UP001201549">
    <property type="component" value="Unassembled WGS sequence"/>
</dbReference>
<accession>A0ABT2FJ77</accession>
<reference evidence="2" key="1">
    <citation type="submission" date="2023-07" db="EMBL/GenBank/DDBJ databases">
        <title>Shewanella mangrovi sp. nov., an acetaldehyde- degrading bacterium isolated from mangrove sediment.</title>
        <authorList>
            <person name="Liu Y."/>
        </authorList>
    </citation>
    <scope>NUCLEOTIDE SEQUENCE [LARGE SCALE GENOMIC DNA]</scope>
    <source>
        <strain evidence="2">C32</strain>
    </source>
</reference>
<sequence>MLVQLIIAALFLASCCIDVSAWQRLSAKDASNKVGVANLDIDFVVSSSSDQHDSNGVVYLDSQSDAQHQDNLRLCLSANAIAQLQERGIINPANSLLGKHLHIAGAVMRIQGQAMLPIQSADQITIVS</sequence>
<keyword evidence="2" id="KW-1185">Reference proteome</keyword>
<gene>
    <name evidence="1" type="ORF">L9G74_08090</name>
</gene>
<proteinExistence type="predicted"/>
<dbReference type="RefSeq" id="WP_238895791.1">
    <property type="nucleotide sequence ID" value="NZ_JAKOGG010000004.1"/>
</dbReference>
<dbReference type="EMBL" id="JAKOGG010000004">
    <property type="protein sequence ID" value="MCS4556394.1"/>
    <property type="molecule type" value="Genomic_DNA"/>
</dbReference>
<organism evidence="1 2">
    <name type="scientific">Shewanella electrica</name>
    <dbReference type="NCBI Taxonomy" id="515560"/>
    <lineage>
        <taxon>Bacteria</taxon>
        <taxon>Pseudomonadati</taxon>
        <taxon>Pseudomonadota</taxon>
        <taxon>Gammaproteobacteria</taxon>
        <taxon>Alteromonadales</taxon>
        <taxon>Shewanellaceae</taxon>
        <taxon>Shewanella</taxon>
    </lineage>
</organism>